<keyword evidence="1" id="KW-0489">Methyltransferase</keyword>
<evidence type="ECO:0000259" key="4">
    <source>
        <dbReference type="Pfam" id="PF13649"/>
    </source>
</evidence>
<evidence type="ECO:0000313" key="6">
    <source>
        <dbReference type="Proteomes" id="UP001501444"/>
    </source>
</evidence>
<dbReference type="PANTHER" id="PTHR43464:SF19">
    <property type="entry name" value="UBIQUINONE BIOSYNTHESIS O-METHYLTRANSFERASE, MITOCHONDRIAL"/>
    <property type="match status" value="1"/>
</dbReference>
<dbReference type="CDD" id="cd02440">
    <property type="entry name" value="AdoMet_MTases"/>
    <property type="match status" value="1"/>
</dbReference>
<evidence type="ECO:0000256" key="1">
    <source>
        <dbReference type="ARBA" id="ARBA00022603"/>
    </source>
</evidence>
<keyword evidence="2" id="KW-0808">Transferase</keyword>
<evidence type="ECO:0000256" key="2">
    <source>
        <dbReference type="ARBA" id="ARBA00022679"/>
    </source>
</evidence>
<dbReference type="SUPFAM" id="SSF53335">
    <property type="entry name" value="S-adenosyl-L-methionine-dependent methyltransferases"/>
    <property type="match status" value="1"/>
</dbReference>
<evidence type="ECO:0000256" key="3">
    <source>
        <dbReference type="ARBA" id="ARBA00022691"/>
    </source>
</evidence>
<dbReference type="InterPro" id="IPR029063">
    <property type="entry name" value="SAM-dependent_MTases_sf"/>
</dbReference>
<keyword evidence="3" id="KW-0949">S-adenosyl-L-methionine</keyword>
<dbReference type="Pfam" id="PF13649">
    <property type="entry name" value="Methyltransf_25"/>
    <property type="match status" value="1"/>
</dbReference>
<accession>A0ABP5SWX9</accession>
<comment type="caution">
    <text evidence="5">The sequence shown here is derived from an EMBL/GenBank/DDBJ whole genome shotgun (WGS) entry which is preliminary data.</text>
</comment>
<reference evidence="6" key="1">
    <citation type="journal article" date="2019" name="Int. J. Syst. Evol. Microbiol.">
        <title>The Global Catalogue of Microorganisms (GCM) 10K type strain sequencing project: providing services to taxonomists for standard genome sequencing and annotation.</title>
        <authorList>
            <consortium name="The Broad Institute Genomics Platform"/>
            <consortium name="The Broad Institute Genome Sequencing Center for Infectious Disease"/>
            <person name="Wu L."/>
            <person name="Ma J."/>
        </authorList>
    </citation>
    <scope>NUCLEOTIDE SEQUENCE [LARGE SCALE GENOMIC DNA]</scope>
    <source>
        <strain evidence="6">JCM 3272</strain>
    </source>
</reference>
<dbReference type="PANTHER" id="PTHR43464">
    <property type="entry name" value="METHYLTRANSFERASE"/>
    <property type="match status" value="1"/>
</dbReference>
<gene>
    <name evidence="5" type="ORF">GCM10010170_023470</name>
</gene>
<dbReference type="RefSeq" id="WP_344612343.1">
    <property type="nucleotide sequence ID" value="NZ_BAAARV010000019.1"/>
</dbReference>
<dbReference type="EMBL" id="BAAARV010000019">
    <property type="protein sequence ID" value="GAA2340487.1"/>
    <property type="molecule type" value="Genomic_DNA"/>
</dbReference>
<keyword evidence="6" id="KW-1185">Reference proteome</keyword>
<name>A0ABP5SWX9_9ACTN</name>
<dbReference type="InterPro" id="IPR041698">
    <property type="entry name" value="Methyltransf_25"/>
</dbReference>
<sequence>MSGLPRLADGQLAHAVLATPSVGEAYRQQEIWDLKTRLAYDVAGRIRERYETEIAPAYASAHGSAPTSRHVIGELMAEDPATQMWSALRRSGQEQMWDLVAQSTARQLARLTDTAGALLGSAGSLSLDATVQVPAYLQTVDIHCMPTGYYRETAPDDLTAGALYDRGVYIYAAGQLGAANDDKGRSVIEHYLDVRYPDLAPAAILDMGCSVGHSTLPYVERYPGAEVHAIDVAAPMLRYAHARAASFGLPVHFSQRDAEATGFAAGSFDLVVSHILLHETSTKAVQNILAESFRLLKPGGLMIHAEYPPFTTMDPFAQFLVEWDTTNNNEPFWSTVRTLDLEAMAVRAGFEPGKVSRELIPTGRRLVTGQSSAGRIGLIVARR</sequence>
<proteinExistence type="predicted"/>
<dbReference type="Gene3D" id="3.40.50.150">
    <property type="entry name" value="Vaccinia Virus protein VP39"/>
    <property type="match status" value="1"/>
</dbReference>
<feature type="domain" description="Methyltransferase" evidence="4">
    <location>
        <begin position="204"/>
        <end position="300"/>
    </location>
</feature>
<organism evidence="5 6">
    <name type="scientific">Dactylosporangium salmoneum</name>
    <dbReference type="NCBI Taxonomy" id="53361"/>
    <lineage>
        <taxon>Bacteria</taxon>
        <taxon>Bacillati</taxon>
        <taxon>Actinomycetota</taxon>
        <taxon>Actinomycetes</taxon>
        <taxon>Micromonosporales</taxon>
        <taxon>Micromonosporaceae</taxon>
        <taxon>Dactylosporangium</taxon>
    </lineage>
</organism>
<protein>
    <recommendedName>
        <fullName evidence="4">Methyltransferase domain-containing protein</fullName>
    </recommendedName>
</protein>
<evidence type="ECO:0000313" key="5">
    <source>
        <dbReference type="EMBL" id="GAA2340487.1"/>
    </source>
</evidence>
<dbReference type="Proteomes" id="UP001501444">
    <property type="component" value="Unassembled WGS sequence"/>
</dbReference>